<dbReference type="GeneID" id="88359228"/>
<dbReference type="Gene3D" id="3.40.190.10">
    <property type="entry name" value="Periplasmic binding protein-like II"/>
    <property type="match status" value="1"/>
</dbReference>
<evidence type="ECO:0000313" key="3">
    <source>
        <dbReference type="EMBL" id="ATL67773.1"/>
    </source>
</evidence>
<dbReference type="GO" id="GO:0043190">
    <property type="term" value="C:ATP-binding cassette (ABC) transporter complex"/>
    <property type="evidence" value="ECO:0007669"/>
    <property type="project" value="InterPro"/>
</dbReference>
<dbReference type="KEGG" id="ntp:CRH09_17810"/>
<dbReference type="SUPFAM" id="SSF53850">
    <property type="entry name" value="Periplasmic binding protein-like II"/>
    <property type="match status" value="1"/>
</dbReference>
<proteinExistence type="predicted"/>
<dbReference type="InterPro" id="IPR007210">
    <property type="entry name" value="ABC_Gly_betaine_transp_sub-bd"/>
</dbReference>
<reference evidence="3 4" key="1">
    <citation type="submission" date="2017-10" db="EMBL/GenBank/DDBJ databases">
        <title>Comparative genomics between pathogenic Norcardia.</title>
        <authorList>
            <person name="Zeng L."/>
        </authorList>
    </citation>
    <scope>NUCLEOTIDE SEQUENCE [LARGE SCALE GENOMIC DNA]</scope>
    <source>
        <strain evidence="3 4">NC_YFY_NT001</strain>
    </source>
</reference>
<dbReference type="PROSITE" id="PS51257">
    <property type="entry name" value="PROKAR_LIPOPROTEIN"/>
    <property type="match status" value="1"/>
</dbReference>
<feature type="domain" description="ABC-type glycine betaine transport system substrate-binding" evidence="2">
    <location>
        <begin position="45"/>
        <end position="309"/>
    </location>
</feature>
<organism evidence="3 4">
    <name type="scientific">Nocardia terpenica</name>
    <dbReference type="NCBI Taxonomy" id="455432"/>
    <lineage>
        <taxon>Bacteria</taxon>
        <taxon>Bacillati</taxon>
        <taxon>Actinomycetota</taxon>
        <taxon>Actinomycetes</taxon>
        <taxon>Mycobacteriales</taxon>
        <taxon>Nocardiaceae</taxon>
        <taxon>Nocardia</taxon>
    </lineage>
</organism>
<dbReference type="EMBL" id="CP023778">
    <property type="protein sequence ID" value="ATL67773.1"/>
    <property type="molecule type" value="Genomic_DNA"/>
</dbReference>
<dbReference type="AlphaFoldDB" id="A0A291RJK5"/>
<dbReference type="Proteomes" id="UP000221961">
    <property type="component" value="Chromosome"/>
</dbReference>
<protein>
    <submittedName>
        <fullName evidence="3">Glycine/betaine ABC transporter substrate-binding protein</fullName>
    </submittedName>
</protein>
<dbReference type="Gene3D" id="3.10.105.10">
    <property type="entry name" value="Dipeptide-binding Protein, Domain 3"/>
    <property type="match status" value="1"/>
</dbReference>
<evidence type="ECO:0000259" key="2">
    <source>
        <dbReference type="Pfam" id="PF04069"/>
    </source>
</evidence>
<feature type="chain" id="PRO_5012674316" evidence="1">
    <location>
        <begin position="23"/>
        <end position="328"/>
    </location>
</feature>
<gene>
    <name evidence="3" type="ORF">CRH09_17810</name>
</gene>
<accession>A0A291RJK5</accession>
<dbReference type="GO" id="GO:0022857">
    <property type="term" value="F:transmembrane transporter activity"/>
    <property type="evidence" value="ECO:0007669"/>
    <property type="project" value="InterPro"/>
</dbReference>
<evidence type="ECO:0000313" key="4">
    <source>
        <dbReference type="Proteomes" id="UP000221961"/>
    </source>
</evidence>
<keyword evidence="1" id="KW-0732">Signal</keyword>
<dbReference type="RefSeq" id="WP_098694886.1">
    <property type="nucleotide sequence ID" value="NZ_CP023778.1"/>
</dbReference>
<feature type="signal peptide" evidence="1">
    <location>
        <begin position="1"/>
        <end position="22"/>
    </location>
</feature>
<evidence type="ECO:0000256" key="1">
    <source>
        <dbReference type="SAM" id="SignalP"/>
    </source>
</evidence>
<sequence length="328" mass="35869">MRAKILAAAAALLMLLLSGCHATTVADLEHRGALRAGSRPCGTFNLAVNAWVGYEADAAVVSYLARNVLGCMVKEKQLDEQVSWQGLSTGQVDAILENWGHDDLKKQYIDVMGVARSAGSTGNIGQIGWYVPPWMVQQYPDITDWRNLNRYAELFRTTESDGRGQLLDGSPAYVTNDAALVQNLGLNYKVVQGGSETALITSLRQAQQQRTPMLAYFYSPQWFLNEVPLVKVDLPPYAPGCDADPAKIACDYPRYDLDKIVSGRFAESGSPAYTLVKNFHWTNADQNAVARSIAVDRLSDDDAAKKFLDAHPELVAQWLAGTGAQSLP</sequence>
<dbReference type="CDD" id="cd13643">
    <property type="entry name" value="PBP2_BCP_2"/>
    <property type="match status" value="1"/>
</dbReference>
<dbReference type="Pfam" id="PF04069">
    <property type="entry name" value="OpuAC"/>
    <property type="match status" value="1"/>
</dbReference>
<dbReference type="Gene3D" id="3.40.190.100">
    <property type="entry name" value="Glycine betaine-binding periplasmic protein, domain 2"/>
    <property type="match status" value="1"/>
</dbReference>
<name>A0A291RJK5_9NOCA</name>